<gene>
    <name evidence="2" type="ORF">Agabi119p4_11287</name>
</gene>
<organism evidence="2 3">
    <name type="scientific">Agaricus bisporus var. burnettii</name>
    <dbReference type="NCBI Taxonomy" id="192524"/>
    <lineage>
        <taxon>Eukaryota</taxon>
        <taxon>Fungi</taxon>
        <taxon>Dikarya</taxon>
        <taxon>Basidiomycota</taxon>
        <taxon>Agaricomycotina</taxon>
        <taxon>Agaricomycetes</taxon>
        <taxon>Agaricomycetidae</taxon>
        <taxon>Agaricales</taxon>
        <taxon>Agaricineae</taxon>
        <taxon>Agaricaceae</taxon>
        <taxon>Agaricus</taxon>
    </lineage>
</organism>
<proteinExistence type="predicted"/>
<evidence type="ECO:0000313" key="3">
    <source>
        <dbReference type="Proteomes" id="UP000629468"/>
    </source>
</evidence>
<dbReference type="Proteomes" id="UP000629468">
    <property type="component" value="Unassembled WGS sequence"/>
</dbReference>
<evidence type="ECO:0000313" key="2">
    <source>
        <dbReference type="EMBL" id="KAF7760611.1"/>
    </source>
</evidence>
<reference evidence="2 3" key="1">
    <citation type="journal article" name="Sci. Rep.">
        <title>Telomere-to-telomere assembled and centromere annotated genomes of the two main subspecies of the button mushroom Agaricus bisporus reveal especially polymorphic chromosome ends.</title>
        <authorList>
            <person name="Sonnenberg A.S.M."/>
            <person name="Sedaghat-Telgerd N."/>
            <person name="Lavrijssen B."/>
            <person name="Ohm R.A."/>
            <person name="Hendrickx P.M."/>
            <person name="Scholtmeijer K."/>
            <person name="Baars J.J.P."/>
            <person name="van Peer A."/>
        </authorList>
    </citation>
    <scope>NUCLEOTIDE SEQUENCE [LARGE SCALE GENOMIC DNA]</scope>
    <source>
        <strain evidence="2 3">H119_p4</strain>
    </source>
</reference>
<feature type="compositionally biased region" description="Basic and acidic residues" evidence="1">
    <location>
        <begin position="51"/>
        <end position="65"/>
    </location>
</feature>
<evidence type="ECO:0000256" key="1">
    <source>
        <dbReference type="SAM" id="MobiDB-lite"/>
    </source>
</evidence>
<comment type="caution">
    <text evidence="2">The sequence shown here is derived from an EMBL/GenBank/DDBJ whole genome shotgun (WGS) entry which is preliminary data.</text>
</comment>
<feature type="compositionally biased region" description="Low complexity" evidence="1">
    <location>
        <begin position="82"/>
        <end position="92"/>
    </location>
</feature>
<accession>A0A8H7C254</accession>
<name>A0A8H7C254_AGABI</name>
<dbReference type="AlphaFoldDB" id="A0A8H7C254"/>
<feature type="region of interest" description="Disordered" evidence="1">
    <location>
        <begin position="33"/>
        <end position="139"/>
    </location>
</feature>
<protein>
    <submittedName>
        <fullName evidence="2">Uncharacterized protein</fullName>
    </submittedName>
</protein>
<sequence>MPEARLTRDPTGDVAPDFTSAAFEEVRQAVMERNGISEEEAADTLLASWTRHQEEKVQRWEQQQREDEDQELNVDQPRDIRPANSPAPSSRPASPPPVPNQNRGRSPVSPARSQGRNLSPAPEKKRKINPIQRGKQVATARLPQPSAYALKKLRNFDYVELWYFTEKGCEEAQNGAISAPTDVFTLSRVAGTLALKSLDASTASRAVIPDEKLSWRDVSVAQKLLLHHMKEQGWPEEHVSTLATFFFRLEYHDIRRTSSLGDDVIVRYQAEIRREWHRLITSPKEQNVFDIGDISLDRLDEIERRLIKQDQMEYTAR</sequence>
<dbReference type="EMBL" id="JABXXO010000015">
    <property type="protein sequence ID" value="KAF7760611.1"/>
    <property type="molecule type" value="Genomic_DNA"/>
</dbReference>